<organism evidence="2 3">
    <name type="scientific">Faecalibacterium prausnitzii</name>
    <dbReference type="NCBI Taxonomy" id="853"/>
    <lineage>
        <taxon>Bacteria</taxon>
        <taxon>Bacillati</taxon>
        <taxon>Bacillota</taxon>
        <taxon>Clostridia</taxon>
        <taxon>Eubacteriales</taxon>
        <taxon>Oscillospiraceae</taxon>
        <taxon>Faecalibacterium</taxon>
    </lineage>
</organism>
<sequence>MGTTKALIVGVSEYFIDGADNLFFCKNDIIAMQDAFIYGLEVAEKDMIVCGLTNTVTANDLITALKGIERVVQDDDTLLFYFSGHGTTLSEKHYLVLSDRLICTQDIISFLDAISARNKVIFLDCCFAGNFQVDGSAVFDMESTVRDFAGKGYAVFASSNASQVSRLYPNKSISLFTDFLYDAITSKCTIRNGKKNLNDIHKLLFLLLETWNKNNPNCVQFPIYRANIGGTVFFDVKDYKPYLPKKFFYDDEDYCICSVEPLHNGIAKRYAVKVILKKPVSFEQVSLINLQIVERIKLLNIFNSKAQESKWKNKPANLIFAYFGLDYSDIVSGNYICDTTWADDTQDKKWWYRIRKESEAVINGIYFNIHSYYQSLKEYTAEHTANAEEIIQETKSILSEMITLAEYVIAQYNEVLNNERTEAEFVNLVADALSRINELYCKEGDLDFPPEELREWSQLCSNIISGIHDFSLFYGSQHFLQRTEMNRRQCMNLSIKQYYQDLERLKDYETQ</sequence>
<reference evidence="2 3" key="1">
    <citation type="journal article" date="2017" name="Front. Microbiol.">
        <title>New Insights into the Diversity of the Genus Faecalibacterium.</title>
        <authorList>
            <person name="Benevides L."/>
            <person name="Burman S."/>
            <person name="Martin R."/>
            <person name="Robert V."/>
            <person name="Thomas M."/>
            <person name="Miquel S."/>
            <person name="Chain F."/>
            <person name="Sokol H."/>
            <person name="Bermudez-Humaran L.G."/>
            <person name="Morrison M."/>
            <person name="Langella P."/>
            <person name="Azevedo V.A."/>
            <person name="Chatel J.M."/>
            <person name="Soares S."/>
        </authorList>
    </citation>
    <scope>NUCLEOTIDE SEQUENCE [LARGE SCALE GENOMIC DNA]</scope>
    <source>
        <strain evidence="2 3">AHMP21</strain>
    </source>
</reference>
<evidence type="ECO:0000259" key="1">
    <source>
        <dbReference type="Pfam" id="PF00656"/>
    </source>
</evidence>
<feature type="domain" description="Peptidase C14 caspase" evidence="1">
    <location>
        <begin position="5"/>
        <end position="202"/>
    </location>
</feature>
<comment type="caution">
    <text evidence="2">The sequence shown here is derived from an EMBL/GenBank/DDBJ whole genome shotgun (WGS) entry which is preliminary data.</text>
</comment>
<evidence type="ECO:0000313" key="2">
    <source>
        <dbReference type="EMBL" id="PDX90052.1"/>
    </source>
</evidence>
<proteinExistence type="predicted"/>
<gene>
    <name evidence="2" type="ORF">CHR61_03755</name>
</gene>
<dbReference type="Pfam" id="PF00656">
    <property type="entry name" value="Peptidase_C14"/>
    <property type="match status" value="1"/>
</dbReference>
<dbReference type="GO" id="GO:0006508">
    <property type="term" value="P:proteolysis"/>
    <property type="evidence" value="ECO:0007669"/>
    <property type="project" value="InterPro"/>
</dbReference>
<dbReference type="Proteomes" id="UP000220438">
    <property type="component" value="Unassembled WGS sequence"/>
</dbReference>
<name>A0A2A7BFH4_9FIRM</name>
<dbReference type="AlphaFoldDB" id="A0A2A7BFH4"/>
<dbReference type="Gene3D" id="3.40.50.1460">
    <property type="match status" value="1"/>
</dbReference>
<dbReference type="GO" id="GO:0004197">
    <property type="term" value="F:cysteine-type endopeptidase activity"/>
    <property type="evidence" value="ECO:0007669"/>
    <property type="project" value="InterPro"/>
</dbReference>
<dbReference type="RefSeq" id="WP_097770306.1">
    <property type="nucleotide sequence ID" value="NZ_NOUW01000014.1"/>
</dbReference>
<accession>A0A2A7BFH4</accession>
<protein>
    <submittedName>
        <fullName evidence="2">Caspase</fullName>
    </submittedName>
</protein>
<evidence type="ECO:0000313" key="3">
    <source>
        <dbReference type="Proteomes" id="UP000220438"/>
    </source>
</evidence>
<dbReference type="InterPro" id="IPR029030">
    <property type="entry name" value="Caspase-like_dom_sf"/>
</dbReference>
<dbReference type="InterPro" id="IPR011600">
    <property type="entry name" value="Pept_C14_caspase"/>
</dbReference>
<dbReference type="SUPFAM" id="SSF52129">
    <property type="entry name" value="Caspase-like"/>
    <property type="match status" value="1"/>
</dbReference>
<dbReference type="EMBL" id="NOUW01000014">
    <property type="protein sequence ID" value="PDX90052.1"/>
    <property type="molecule type" value="Genomic_DNA"/>
</dbReference>